<keyword evidence="9" id="KW-0811">Translocation</keyword>
<evidence type="ECO:0000256" key="11">
    <source>
        <dbReference type="SAM" id="MobiDB-lite"/>
    </source>
</evidence>
<organism evidence="13 14">
    <name type="scientific">Desulfonema limicola</name>
    <dbReference type="NCBI Taxonomy" id="45656"/>
    <lineage>
        <taxon>Bacteria</taxon>
        <taxon>Pseudomonadati</taxon>
        <taxon>Thermodesulfobacteriota</taxon>
        <taxon>Desulfobacteria</taxon>
        <taxon>Desulfobacterales</taxon>
        <taxon>Desulfococcaceae</taxon>
        <taxon>Desulfonema</taxon>
    </lineage>
</organism>
<dbReference type="AlphaFoldDB" id="A0A975BBS9"/>
<sequence>MVSIVYAMGGPGGGAAGGQGGIASLVPLILMFVIFYFLLIRPQQKKAKEHQEMLKNLKKGDRIITNGGLYGQIIALDTESISLEIADKVRVKIGRGYVAGLLKSPSQEQSQKKQKPEKQKSDQLKSK</sequence>
<dbReference type="PANTHER" id="PTHR33909:SF1">
    <property type="entry name" value="SEC TRANSLOCON ACCESSORY COMPLEX SUBUNIT YAJC"/>
    <property type="match status" value="1"/>
</dbReference>
<dbReference type="PANTHER" id="PTHR33909">
    <property type="entry name" value="SEC TRANSLOCON ACCESSORY COMPLEX SUBUNIT YAJC"/>
    <property type="match status" value="1"/>
</dbReference>
<feature type="transmembrane region" description="Helical" evidence="12">
    <location>
        <begin position="20"/>
        <end position="39"/>
    </location>
</feature>
<evidence type="ECO:0000313" key="14">
    <source>
        <dbReference type="Proteomes" id="UP000663720"/>
    </source>
</evidence>
<accession>A0A975BBS9</accession>
<evidence type="ECO:0000256" key="1">
    <source>
        <dbReference type="ARBA" id="ARBA00004162"/>
    </source>
</evidence>
<dbReference type="PRINTS" id="PR01853">
    <property type="entry name" value="YAJCTRNLCASE"/>
</dbReference>
<evidence type="ECO:0000256" key="3">
    <source>
        <dbReference type="ARBA" id="ARBA00014962"/>
    </source>
</evidence>
<dbReference type="Proteomes" id="UP000663720">
    <property type="component" value="Chromosome"/>
</dbReference>
<gene>
    <name evidence="13" type="primary">yajC</name>
    <name evidence="13" type="ORF">dnl_48030</name>
</gene>
<evidence type="ECO:0000256" key="12">
    <source>
        <dbReference type="SAM" id="Phobius"/>
    </source>
</evidence>
<dbReference type="SMART" id="SM01323">
    <property type="entry name" value="YajC"/>
    <property type="match status" value="1"/>
</dbReference>
<dbReference type="NCBIfam" id="TIGR00739">
    <property type="entry name" value="yajC"/>
    <property type="match status" value="1"/>
</dbReference>
<feature type="compositionally biased region" description="Basic and acidic residues" evidence="11">
    <location>
        <begin position="110"/>
        <end position="127"/>
    </location>
</feature>
<protein>
    <recommendedName>
        <fullName evidence="3">Sec translocon accessory complex subunit YajC</fullName>
    </recommendedName>
</protein>
<keyword evidence="10 12" id="KW-0472">Membrane</keyword>
<dbReference type="Pfam" id="PF02699">
    <property type="entry name" value="YajC"/>
    <property type="match status" value="1"/>
</dbReference>
<comment type="subcellular location">
    <subcellularLocation>
        <location evidence="1">Cell membrane</location>
        <topology evidence="1">Single-pass membrane protein</topology>
    </subcellularLocation>
</comment>
<dbReference type="InterPro" id="IPR003849">
    <property type="entry name" value="Preprotein_translocase_YajC"/>
</dbReference>
<dbReference type="EMBL" id="CP061799">
    <property type="protein sequence ID" value="QTA82428.1"/>
    <property type="molecule type" value="Genomic_DNA"/>
</dbReference>
<proteinExistence type="inferred from homology"/>
<keyword evidence="4" id="KW-0813">Transport</keyword>
<evidence type="ECO:0000256" key="7">
    <source>
        <dbReference type="ARBA" id="ARBA00022927"/>
    </source>
</evidence>
<keyword evidence="7" id="KW-0653">Protein transport</keyword>
<evidence type="ECO:0000256" key="4">
    <source>
        <dbReference type="ARBA" id="ARBA00022448"/>
    </source>
</evidence>
<evidence type="ECO:0000256" key="8">
    <source>
        <dbReference type="ARBA" id="ARBA00022989"/>
    </source>
</evidence>
<dbReference type="GO" id="GO:0015031">
    <property type="term" value="P:protein transport"/>
    <property type="evidence" value="ECO:0007669"/>
    <property type="project" value="UniProtKB-KW"/>
</dbReference>
<evidence type="ECO:0000256" key="10">
    <source>
        <dbReference type="ARBA" id="ARBA00023136"/>
    </source>
</evidence>
<name>A0A975BBS9_9BACT</name>
<keyword evidence="8 12" id="KW-1133">Transmembrane helix</keyword>
<dbReference type="RefSeq" id="WP_246514768.1">
    <property type="nucleotide sequence ID" value="NZ_CP061799.1"/>
</dbReference>
<evidence type="ECO:0000256" key="6">
    <source>
        <dbReference type="ARBA" id="ARBA00022692"/>
    </source>
</evidence>
<feature type="region of interest" description="Disordered" evidence="11">
    <location>
        <begin position="103"/>
        <end position="127"/>
    </location>
</feature>
<reference evidence="13" key="1">
    <citation type="journal article" date="2021" name="Microb. Physiol.">
        <title>Proteogenomic Insights into the Physiology of Marine, Sulfate-Reducing, Filamentous Desulfonema limicola and Desulfonema magnum.</title>
        <authorList>
            <person name="Schnaars V."/>
            <person name="Wohlbrand L."/>
            <person name="Scheve S."/>
            <person name="Hinrichs C."/>
            <person name="Reinhardt R."/>
            <person name="Rabus R."/>
        </authorList>
    </citation>
    <scope>NUCLEOTIDE SEQUENCE</scope>
    <source>
        <strain evidence="13">5ac10</strain>
    </source>
</reference>
<evidence type="ECO:0000313" key="13">
    <source>
        <dbReference type="EMBL" id="QTA82428.1"/>
    </source>
</evidence>
<keyword evidence="14" id="KW-1185">Reference proteome</keyword>
<keyword evidence="6 12" id="KW-0812">Transmembrane</keyword>
<evidence type="ECO:0000256" key="9">
    <source>
        <dbReference type="ARBA" id="ARBA00023010"/>
    </source>
</evidence>
<keyword evidence="5" id="KW-1003">Cell membrane</keyword>
<comment type="similarity">
    <text evidence="2">Belongs to the YajC family.</text>
</comment>
<evidence type="ECO:0000256" key="5">
    <source>
        <dbReference type="ARBA" id="ARBA00022475"/>
    </source>
</evidence>
<evidence type="ECO:0000256" key="2">
    <source>
        <dbReference type="ARBA" id="ARBA00006742"/>
    </source>
</evidence>
<dbReference type="KEGG" id="dli:dnl_48030"/>
<dbReference type="GO" id="GO:0005886">
    <property type="term" value="C:plasma membrane"/>
    <property type="evidence" value="ECO:0007669"/>
    <property type="project" value="UniProtKB-SubCell"/>
</dbReference>